<dbReference type="STRING" id="28092.WM40_22895"/>
<protein>
    <recommendedName>
        <fullName evidence="2">FAD dependent oxidoreductase domain-containing protein</fullName>
    </recommendedName>
</protein>
<dbReference type="EMBL" id="LAQU01000040">
    <property type="protein sequence ID" value="KKB61509.1"/>
    <property type="molecule type" value="Genomic_DNA"/>
</dbReference>
<organism evidence="3 4">
    <name type="scientific">Robbsia andropogonis</name>
    <dbReference type="NCBI Taxonomy" id="28092"/>
    <lineage>
        <taxon>Bacteria</taxon>
        <taxon>Pseudomonadati</taxon>
        <taxon>Pseudomonadota</taxon>
        <taxon>Betaproteobacteria</taxon>
        <taxon>Burkholderiales</taxon>
        <taxon>Burkholderiaceae</taxon>
        <taxon>Robbsia</taxon>
    </lineage>
</organism>
<dbReference type="SUPFAM" id="SSF54373">
    <property type="entry name" value="FAD-linked reductases, C-terminal domain"/>
    <property type="match status" value="1"/>
</dbReference>
<gene>
    <name evidence="3" type="ORF">WM40_22895</name>
</gene>
<evidence type="ECO:0000313" key="3">
    <source>
        <dbReference type="EMBL" id="KKB61509.1"/>
    </source>
</evidence>
<dbReference type="RefSeq" id="WP_046154097.1">
    <property type="nucleotide sequence ID" value="NZ_CADFGU010000017.1"/>
</dbReference>
<dbReference type="PANTHER" id="PTHR13847">
    <property type="entry name" value="SARCOSINE DEHYDROGENASE-RELATED"/>
    <property type="match status" value="1"/>
</dbReference>
<dbReference type="InterPro" id="IPR006076">
    <property type="entry name" value="FAD-dep_OxRdtase"/>
</dbReference>
<dbReference type="PATRIC" id="fig|28092.6.peg.5384"/>
<dbReference type="GO" id="GO:0005737">
    <property type="term" value="C:cytoplasm"/>
    <property type="evidence" value="ECO:0007669"/>
    <property type="project" value="TreeGrafter"/>
</dbReference>
<dbReference type="PANTHER" id="PTHR13847:SF289">
    <property type="entry name" value="GLYCINE OXIDASE"/>
    <property type="match status" value="1"/>
</dbReference>
<dbReference type="Gene3D" id="3.30.9.10">
    <property type="entry name" value="D-Amino Acid Oxidase, subunit A, domain 2"/>
    <property type="match status" value="1"/>
</dbReference>
<proteinExistence type="predicted"/>
<comment type="caution">
    <text evidence="3">The sequence shown here is derived from an EMBL/GenBank/DDBJ whole genome shotgun (WGS) entry which is preliminary data.</text>
</comment>
<evidence type="ECO:0000256" key="1">
    <source>
        <dbReference type="ARBA" id="ARBA00023002"/>
    </source>
</evidence>
<dbReference type="GO" id="GO:0016491">
    <property type="term" value="F:oxidoreductase activity"/>
    <property type="evidence" value="ECO:0007669"/>
    <property type="project" value="UniProtKB-KW"/>
</dbReference>
<keyword evidence="4" id="KW-1185">Reference proteome</keyword>
<accession>A0A0F5JV38</accession>
<name>A0A0F5JV38_9BURK</name>
<evidence type="ECO:0000313" key="4">
    <source>
        <dbReference type="Proteomes" id="UP000033618"/>
    </source>
</evidence>
<evidence type="ECO:0000259" key="2">
    <source>
        <dbReference type="Pfam" id="PF01266"/>
    </source>
</evidence>
<dbReference type="Pfam" id="PF01266">
    <property type="entry name" value="DAO"/>
    <property type="match status" value="1"/>
</dbReference>
<dbReference type="InterPro" id="IPR036188">
    <property type="entry name" value="FAD/NAD-bd_sf"/>
</dbReference>
<dbReference type="AlphaFoldDB" id="A0A0F5JV38"/>
<dbReference type="Proteomes" id="UP000033618">
    <property type="component" value="Unassembled WGS sequence"/>
</dbReference>
<dbReference type="SUPFAM" id="SSF51905">
    <property type="entry name" value="FAD/NAD(P)-binding domain"/>
    <property type="match status" value="1"/>
</dbReference>
<dbReference type="OrthoDB" id="18526at2"/>
<sequence length="421" mass="44421">MQRSPPSIVVIGAGLVGLCTALTLQGRGQRVHLIDPAQPGSGASQGNPGGLSVTSIFPMAVPGIHRKVPGWLLDPLGPLAIRWSHLPALVPWLIRFLKAANPAQVAEGVAGLFALTGGAVDGYTMLAARAHASSLIRADGHLMVYRSAAAMAREDGAWKRRADLNIAFDTLDADTLRQMEPELDPAFVCGRFVPGNAQCTDPLRLALDFARALQRDGGIVSRTAATGFDIADGLVRAVRTDSGMIQASHVVLCAGAHSAPLARQLGNRVALEPERGYHAQITACDVVLQRPVFSTEAKVFAASMVEGLRFAGTAEFAGAGAAPDWRRADGLLSLGKLLFPRIADNHQTVTRWMGLRPSTPDGLPVLGRAAAARNAILAFGHGHIGVTSAPMTARVVEALILGETPPIPMSPYRPERFQRGA</sequence>
<feature type="domain" description="FAD dependent oxidoreductase" evidence="2">
    <location>
        <begin position="8"/>
        <end position="397"/>
    </location>
</feature>
<reference evidence="3 4" key="1">
    <citation type="submission" date="2015-03" db="EMBL/GenBank/DDBJ databases">
        <title>Draft Genome Sequence of Burkholderia andropogonis type strain ICMP2807, isolated from Sorghum bicolor.</title>
        <authorList>
            <person name="Lopes-Santos L."/>
            <person name="Castro D.B."/>
            <person name="Ottoboni L.M."/>
            <person name="Park D."/>
            <person name="Weirc B.S."/>
            <person name="Destefano S.A."/>
        </authorList>
    </citation>
    <scope>NUCLEOTIDE SEQUENCE [LARGE SCALE GENOMIC DNA]</scope>
    <source>
        <strain evidence="3 4">ICMP2807</strain>
    </source>
</reference>
<dbReference type="Gene3D" id="3.50.50.60">
    <property type="entry name" value="FAD/NAD(P)-binding domain"/>
    <property type="match status" value="2"/>
</dbReference>
<keyword evidence="1" id="KW-0560">Oxidoreductase</keyword>